<reference evidence="2 3" key="1">
    <citation type="submission" date="2016-09" db="EMBL/GenBank/DDBJ databases">
        <title>Complete genome of Desulfosporosinus sp. OL.</title>
        <authorList>
            <person name="Mardanov A."/>
            <person name="Beletsky A."/>
            <person name="Panova A."/>
            <person name="Karnachuk O."/>
            <person name="Ravin N."/>
        </authorList>
    </citation>
    <scope>NUCLEOTIDE SEQUENCE [LARGE SCALE GENOMIC DNA]</scope>
    <source>
        <strain evidence="2 3">OL</strain>
    </source>
</reference>
<dbReference type="SUPFAM" id="SSF143555">
    <property type="entry name" value="FwdE-like"/>
    <property type="match status" value="1"/>
</dbReference>
<dbReference type="EMBL" id="MLBF01000004">
    <property type="protein sequence ID" value="OLN33104.1"/>
    <property type="molecule type" value="Genomic_DNA"/>
</dbReference>
<name>A0A1Q8R0H9_9FIRM</name>
<gene>
    <name evidence="2" type="ORF">DSOL_0831</name>
</gene>
<dbReference type="Proteomes" id="UP000186102">
    <property type="component" value="Unassembled WGS sequence"/>
</dbReference>
<proteinExistence type="predicted"/>
<feature type="domain" description="Formylmethanofuran dehydrogenase subunit E" evidence="1">
    <location>
        <begin position="15"/>
        <end position="65"/>
    </location>
</feature>
<evidence type="ECO:0000313" key="3">
    <source>
        <dbReference type="Proteomes" id="UP000186102"/>
    </source>
</evidence>
<evidence type="ECO:0000313" key="2">
    <source>
        <dbReference type="EMBL" id="OLN33104.1"/>
    </source>
</evidence>
<protein>
    <recommendedName>
        <fullName evidence="1">Formylmethanofuran dehydrogenase subunit E domain-containing protein</fullName>
    </recommendedName>
</protein>
<evidence type="ECO:0000259" key="1">
    <source>
        <dbReference type="Pfam" id="PF02663"/>
    </source>
</evidence>
<dbReference type="Pfam" id="PF02663">
    <property type="entry name" value="FmdE"/>
    <property type="match status" value="1"/>
</dbReference>
<dbReference type="Gene3D" id="3.30.1330.130">
    <property type="match status" value="1"/>
</dbReference>
<dbReference type="OrthoDB" id="3035646at2"/>
<sequence length="71" mass="7883">MDELVKKDWERCVEFHEHICPGSAIGFQAARIGLKVLRALEGEPYNPKSGIVSIMQNDACGVDAVLRGWVK</sequence>
<accession>A0A1Q8R0H9</accession>
<organism evidence="2 3">
    <name type="scientific">Desulfosporosinus metallidurans</name>
    <dbReference type="NCBI Taxonomy" id="1888891"/>
    <lineage>
        <taxon>Bacteria</taxon>
        <taxon>Bacillati</taxon>
        <taxon>Bacillota</taxon>
        <taxon>Clostridia</taxon>
        <taxon>Eubacteriales</taxon>
        <taxon>Desulfitobacteriaceae</taxon>
        <taxon>Desulfosporosinus</taxon>
    </lineage>
</organism>
<dbReference type="AlphaFoldDB" id="A0A1Q8R0H9"/>
<dbReference type="STRING" id="1888891.DSOL_0831"/>
<comment type="caution">
    <text evidence="2">The sequence shown here is derived from an EMBL/GenBank/DDBJ whole genome shotgun (WGS) entry which is preliminary data.</text>
</comment>
<dbReference type="RefSeq" id="WP_045575188.1">
    <property type="nucleotide sequence ID" value="NZ_MLBF01000004.1"/>
</dbReference>
<keyword evidence="3" id="KW-1185">Reference proteome</keyword>
<dbReference type="InterPro" id="IPR003814">
    <property type="entry name" value="FmdEsu_dom"/>
</dbReference>